<sequence>MSWKLINLSSGEVWALPPFPPSNHLIQSSSLTAVVHKERELYKKNIFSSSHSRRLSACEDFLSGQPLKSEEGCPSSSSSTSAFLSSLPGNHVGDCCTRSSSSSSVQVSNSDLERHTRAGRSSIPYSFCVGRNPHCGLHIADRGISRLHGCFQIVPPQSEYILVPPSLLPAAQRDSATSHPESYSSSTLTPFPSPVSSREPLQEKTHSPPTKRTSSCYHKPCDGLTTVESSSSFSRFHSTPRECVSRLTSCPVDLLGRSPPHPEKTGTDTSIHTRRKTEGNEDLQHHLLQPSWPEAYRGRIFFHDFSTSGTKRNGTLLRYPPELRKAHETKRSELEQRRKAAEHTEGRREIEEEKEGSKSKVAEKGEGGDSVLDTIPAEDPSGKQSCFELFEGDILNFGNFSNDFLLEFSPLVLCLGARGNRLSAFEGGKKSGGTFSFSSCQQPSRDVNTDDSSEKGTVLLTTASGRVKENNRSPSTPLKDAPPASFSKKSTGDEKQEKEENSDSSSSFKKHEDGESALRDLREKCRWSGAYLLTDGWHPICSCLLVISPPPLPKVKLLHCLLANKPLLSSAFFNLLLSQASSSTPHHERRKSHDVLLASYSEESRLTSSGVTWYQDKKDDKDALSSSSCISLTSSVSSVSRDDSIHPFRIYQSRGIYLAGHLEKALGHHRWREMVEKLSSFSSLKHGGVKQEREDPSSVVNLPIQDEHREDAEIPVRSGKDRNGMSTSFRSPEDKKLFGERNQSCRSSSNKEESREQREGCSRSYRAEGFYGSSDFSSLLPMTNDWRYLIKLKREVSSTQTKKEQENGEKTSRKRKMAGGPEEEQQQGKEEEEGDGEEDDNHSENPEVPRELLPADVLESCQLLARYALRPSAIRRQDFFRGLIAFLFSADQSTGGRGREDQERRSLTIVKGSGLPTPVFSNSLDDIIRTGGGTTLVLPKGVPPGPPPLASSPRSSSLSSSSPSGECSASSLRRNFEFFSASFKEPGRCFSVQLAMRLGELLRERGIGRQTSCDSRLSPTEDHLDSSSVSSLACSTASSCLSSYGEKILNDERMKRDKKEVKNQTRQGSSDRGGGEGQEGDRYHDERTFALILPSDLHFLSNDAEGRSLLKDLLMALYLSPSYLSSSVSSLPASSTSSSSLRRGSPSSSPKKTGKESLRSLSSSSSWESSISSHVLAVRLISEQHVFLSMVTGRRLFSSTSDICSSSLCVQEREEKISKKGALYGSGTSLSDGSPSQTIEEPRVFTKIREEAWKEASSLFRLLHHSSSSEKRLQKSLQSLKKGERRSEEERGEEEHDQQVNMTLKEKTKDDKRDSASLKGDCTEDEEEDEERERKEHGDVMNDPHNTNHEDIEELREDNAKKGCYQSEKIRTKEENDKDEKEEDDIEEDLHTTPSSIRGLSSCEGKKRESVPFNRFIEHPTPDCHSPPRHLHHRSRIRSSSSPYPSSLDSKDIKSGETKKTPAQRICLLRYYEGSHVISSDDEKAEEKNRTGDDPNKRRSPMKKSRRAISSSSSSSPSFSGCMDERYGSSLSSGCTTSRGTREGMKKCHGGCRSSSSCSRSMEVELLSSLEEEKNLLGDKENEARLASQNLILLLSNKGEIMRGKENMKSGETDHHPTPWVSTKTFKKSTPRSCQWRRGVCTPRVIPLKVFESSENIEFRSSSISPSDAVITARQGCSCTKERSEISVHRCRDSLRKGREISTSSDEASTSEKSPEGRQTTSKVTFKGRGSMKATLPSRLYHENEEDERKKKKNISQSRNHGGEDWNAESEGETSVRESRTEERRDWRPPGRRSLKLSGSKASFACQYQEEDGHDRRQEEDAKGGRSLKEMSPNERLPPLSLSSSSEQKKAKDTNEDEEENTERSDSYHHLHRTIQGSQKRHKGSSETDPSSPSIHKPDKGGGATDVPHSDTNHPGKSLGARSSSESIRKRRLLPWR</sequence>
<feature type="region of interest" description="Disordered" evidence="1">
    <location>
        <begin position="433"/>
        <end position="513"/>
    </location>
</feature>
<feature type="compositionally biased region" description="Basic residues" evidence="1">
    <location>
        <begin position="1498"/>
        <end position="1507"/>
    </location>
</feature>
<feature type="compositionally biased region" description="Low complexity" evidence="1">
    <location>
        <begin position="951"/>
        <end position="969"/>
    </location>
</feature>
<feature type="compositionally biased region" description="Acidic residues" evidence="1">
    <location>
        <begin position="821"/>
        <end position="841"/>
    </location>
</feature>
<dbReference type="VEuPathDB" id="ToxoDB:CSUI_000996"/>
<feature type="region of interest" description="Disordered" evidence="1">
    <location>
        <begin position="254"/>
        <end position="273"/>
    </location>
</feature>
<feature type="compositionally biased region" description="Basic and acidic residues" evidence="1">
    <location>
        <begin position="705"/>
        <end position="723"/>
    </location>
</feature>
<gene>
    <name evidence="2" type="ORF">CSUI_000996</name>
</gene>
<feature type="compositionally biased region" description="Basic and acidic residues" evidence="1">
    <location>
        <begin position="1774"/>
        <end position="1789"/>
    </location>
</feature>
<feature type="compositionally biased region" description="Polar residues" evidence="1">
    <location>
        <begin position="207"/>
        <end position="216"/>
    </location>
</feature>
<organism evidence="2 3">
    <name type="scientific">Cystoisospora suis</name>
    <dbReference type="NCBI Taxonomy" id="483139"/>
    <lineage>
        <taxon>Eukaryota</taxon>
        <taxon>Sar</taxon>
        <taxon>Alveolata</taxon>
        <taxon>Apicomplexa</taxon>
        <taxon>Conoidasida</taxon>
        <taxon>Coccidia</taxon>
        <taxon>Eucoccidiorida</taxon>
        <taxon>Eimeriorina</taxon>
        <taxon>Sarcocystidae</taxon>
        <taxon>Cystoisospora</taxon>
    </lineage>
</organism>
<feature type="compositionally biased region" description="Basic and acidic residues" evidence="1">
    <location>
        <begin position="1690"/>
        <end position="1700"/>
    </location>
</feature>
<dbReference type="GeneID" id="94424413"/>
<feature type="region of interest" description="Disordered" evidence="1">
    <location>
        <begin position="172"/>
        <end position="218"/>
    </location>
</feature>
<feature type="region of interest" description="Disordered" evidence="1">
    <location>
        <begin position="1051"/>
        <end position="1082"/>
    </location>
</feature>
<feature type="compositionally biased region" description="Basic and acidic residues" evidence="1">
    <location>
        <begin position="1368"/>
        <end position="1379"/>
    </location>
</feature>
<keyword evidence="3" id="KW-1185">Reference proteome</keyword>
<protein>
    <submittedName>
        <fullName evidence="2">Uncharacterized protein</fullName>
    </submittedName>
</protein>
<feature type="compositionally biased region" description="Basic and acidic residues" evidence="1">
    <location>
        <begin position="490"/>
        <end position="501"/>
    </location>
</feature>
<feature type="region of interest" description="Disordered" evidence="1">
    <location>
        <begin position="1271"/>
        <end position="1461"/>
    </location>
</feature>
<evidence type="ECO:0000313" key="2">
    <source>
        <dbReference type="EMBL" id="PHJ25144.1"/>
    </source>
</evidence>
<feature type="compositionally biased region" description="Basic and acidic residues" evidence="1">
    <location>
        <begin position="1332"/>
        <end position="1350"/>
    </location>
</feature>
<feature type="compositionally biased region" description="Basic and acidic residues" evidence="1">
    <location>
        <begin position="1281"/>
        <end position="1316"/>
    </location>
</feature>
<feature type="compositionally biased region" description="Low complexity" evidence="1">
    <location>
        <begin position="1837"/>
        <end position="1846"/>
    </location>
</feature>
<dbReference type="Proteomes" id="UP000221165">
    <property type="component" value="Unassembled WGS sequence"/>
</dbReference>
<dbReference type="EMBL" id="MIGC01000392">
    <property type="protein sequence ID" value="PHJ25144.1"/>
    <property type="molecule type" value="Genomic_DNA"/>
</dbReference>
<proteinExistence type="predicted"/>
<feature type="region of interest" description="Disordered" evidence="1">
    <location>
        <begin position="1480"/>
        <end position="1557"/>
    </location>
</feature>
<feature type="region of interest" description="Disordered" evidence="1">
    <location>
        <begin position="1690"/>
        <end position="1937"/>
    </location>
</feature>
<feature type="compositionally biased region" description="Low complexity" evidence="1">
    <location>
        <begin position="1438"/>
        <end position="1447"/>
    </location>
</feature>
<feature type="compositionally biased region" description="Basic and acidic residues" evidence="1">
    <location>
        <begin position="1404"/>
        <end position="1422"/>
    </location>
</feature>
<accession>A0A2C6LEC3</accession>
<reference evidence="2 3" key="1">
    <citation type="journal article" date="2017" name="Int. J. Parasitol.">
        <title>The genome of the protozoan parasite Cystoisospora suis and a reverse vaccinology approach to identify vaccine candidates.</title>
        <authorList>
            <person name="Palmieri N."/>
            <person name="Shrestha A."/>
            <person name="Ruttkowski B."/>
            <person name="Beck T."/>
            <person name="Vogl C."/>
            <person name="Tomley F."/>
            <person name="Blake D.P."/>
            <person name="Joachim A."/>
        </authorList>
    </citation>
    <scope>NUCLEOTIDE SEQUENCE [LARGE SCALE GENOMIC DNA]</scope>
    <source>
        <strain evidence="2 3">Wien I</strain>
    </source>
</reference>
<evidence type="ECO:0000256" key="1">
    <source>
        <dbReference type="SAM" id="MobiDB-lite"/>
    </source>
</evidence>
<feature type="compositionally biased region" description="Basic and acidic residues" evidence="1">
    <location>
        <begin position="1740"/>
        <end position="1749"/>
    </location>
</feature>
<feature type="region of interest" description="Disordered" evidence="1">
    <location>
        <begin position="684"/>
        <end position="762"/>
    </location>
</feature>
<feature type="compositionally biased region" description="Basic and acidic residues" evidence="1">
    <location>
        <begin position="749"/>
        <end position="761"/>
    </location>
</feature>
<feature type="compositionally biased region" description="Polar residues" evidence="1">
    <location>
        <begin position="174"/>
        <end position="196"/>
    </location>
</feature>
<evidence type="ECO:0000313" key="3">
    <source>
        <dbReference type="Proteomes" id="UP000221165"/>
    </source>
</evidence>
<feature type="compositionally biased region" description="Polar residues" evidence="1">
    <location>
        <begin position="1529"/>
        <end position="1539"/>
    </location>
</feature>
<feature type="compositionally biased region" description="Polar residues" evidence="1">
    <location>
        <begin position="1701"/>
        <end position="1724"/>
    </location>
</feature>
<feature type="compositionally biased region" description="Basic and acidic residues" evidence="1">
    <location>
        <begin position="321"/>
        <end position="367"/>
    </location>
</feature>
<feature type="region of interest" description="Disordered" evidence="1">
    <location>
        <begin position="312"/>
        <end position="378"/>
    </location>
</feature>
<feature type="compositionally biased region" description="Low complexity" evidence="1">
    <location>
        <begin position="1510"/>
        <end position="1520"/>
    </location>
</feature>
<dbReference type="RefSeq" id="XP_067926816.1">
    <property type="nucleotide sequence ID" value="XM_068061202.1"/>
</dbReference>
<name>A0A2C6LEC3_9APIC</name>
<feature type="compositionally biased region" description="Basic and acidic residues" evidence="1">
    <location>
        <begin position="1449"/>
        <end position="1460"/>
    </location>
</feature>
<feature type="compositionally biased region" description="Basic and acidic residues" evidence="1">
    <location>
        <begin position="797"/>
        <end position="811"/>
    </location>
</feature>
<feature type="compositionally biased region" description="Basic residues" evidence="1">
    <location>
        <begin position="1427"/>
        <end position="1437"/>
    </location>
</feature>
<feature type="compositionally biased region" description="Pro residues" evidence="1">
    <location>
        <begin position="941"/>
        <end position="950"/>
    </location>
</feature>
<feature type="compositionally biased region" description="Basic and acidic residues" evidence="1">
    <location>
        <begin position="1480"/>
        <end position="1497"/>
    </location>
</feature>
<comment type="caution">
    <text evidence="2">The sequence shown here is derived from an EMBL/GenBank/DDBJ whole genome shotgun (WGS) entry which is preliminary data.</text>
</comment>
<feature type="region of interest" description="Disordered" evidence="1">
    <location>
        <begin position="937"/>
        <end position="969"/>
    </location>
</feature>
<dbReference type="OrthoDB" id="332744at2759"/>
<feature type="compositionally biased region" description="Basic and acidic residues" evidence="1">
    <location>
        <begin position="1051"/>
        <end position="1063"/>
    </location>
</feature>
<feature type="region of interest" description="Disordered" evidence="1">
    <location>
        <begin position="797"/>
        <end position="848"/>
    </location>
</feature>
<feature type="compositionally biased region" description="Basic and acidic residues" evidence="1">
    <location>
        <begin position="1811"/>
        <end position="1833"/>
    </location>
</feature>
<feature type="compositionally biased region" description="Low complexity" evidence="1">
    <location>
        <begin position="1125"/>
        <end position="1150"/>
    </location>
</feature>
<feature type="region of interest" description="Disordered" evidence="1">
    <location>
        <begin position="1125"/>
        <end position="1160"/>
    </location>
</feature>